<gene>
    <name evidence="1" type="ORF">V6N12_030800</name>
</gene>
<comment type="caution">
    <text evidence="1">The sequence shown here is derived from an EMBL/GenBank/DDBJ whole genome shotgun (WGS) entry which is preliminary data.</text>
</comment>
<protein>
    <submittedName>
        <fullName evidence="1">Uncharacterized protein</fullName>
    </submittedName>
</protein>
<keyword evidence="2" id="KW-1185">Reference proteome</keyword>
<proteinExistence type="predicted"/>
<dbReference type="EMBL" id="JBBPBM010000019">
    <property type="protein sequence ID" value="KAK8553817.1"/>
    <property type="molecule type" value="Genomic_DNA"/>
</dbReference>
<dbReference type="Proteomes" id="UP001472677">
    <property type="component" value="Unassembled WGS sequence"/>
</dbReference>
<sequence length="68" mass="7392">MSSSRGSNQSQLVSGITRTQIAGNLGETTFDRRSNQATQGRLTKADSMHLRKITGWISLLVAVVFAKL</sequence>
<evidence type="ECO:0000313" key="2">
    <source>
        <dbReference type="Proteomes" id="UP001472677"/>
    </source>
</evidence>
<organism evidence="1 2">
    <name type="scientific">Hibiscus sabdariffa</name>
    <name type="common">roselle</name>
    <dbReference type="NCBI Taxonomy" id="183260"/>
    <lineage>
        <taxon>Eukaryota</taxon>
        <taxon>Viridiplantae</taxon>
        <taxon>Streptophyta</taxon>
        <taxon>Embryophyta</taxon>
        <taxon>Tracheophyta</taxon>
        <taxon>Spermatophyta</taxon>
        <taxon>Magnoliopsida</taxon>
        <taxon>eudicotyledons</taxon>
        <taxon>Gunneridae</taxon>
        <taxon>Pentapetalae</taxon>
        <taxon>rosids</taxon>
        <taxon>malvids</taxon>
        <taxon>Malvales</taxon>
        <taxon>Malvaceae</taxon>
        <taxon>Malvoideae</taxon>
        <taxon>Hibiscus</taxon>
    </lineage>
</organism>
<name>A0ABR2E8J8_9ROSI</name>
<reference evidence="1 2" key="1">
    <citation type="journal article" date="2024" name="G3 (Bethesda)">
        <title>Genome assembly of Hibiscus sabdariffa L. provides insights into metabolisms of medicinal natural products.</title>
        <authorList>
            <person name="Kim T."/>
        </authorList>
    </citation>
    <scope>NUCLEOTIDE SEQUENCE [LARGE SCALE GENOMIC DNA]</scope>
    <source>
        <strain evidence="1">TK-2024</strain>
        <tissue evidence="1">Old leaves</tissue>
    </source>
</reference>
<accession>A0ABR2E8J8</accession>
<evidence type="ECO:0000313" key="1">
    <source>
        <dbReference type="EMBL" id="KAK8553817.1"/>
    </source>
</evidence>